<feature type="transmembrane region" description="Helical" evidence="6">
    <location>
        <begin position="134"/>
        <end position="152"/>
    </location>
</feature>
<feature type="transmembrane region" description="Helical" evidence="6">
    <location>
        <begin position="12"/>
        <end position="29"/>
    </location>
</feature>
<keyword evidence="3" id="KW-0201">Cytochrome c-type biogenesis</keyword>
<evidence type="ECO:0000256" key="6">
    <source>
        <dbReference type="SAM" id="Phobius"/>
    </source>
</evidence>
<comment type="caution">
    <text evidence="8">The sequence shown here is derived from an EMBL/GenBank/DDBJ whole genome shotgun (WGS) entry which is preliminary data.</text>
</comment>
<dbReference type="PANTHER" id="PTHR30071:SF1">
    <property type="entry name" value="CYTOCHROME B_B6 PROTEIN-RELATED"/>
    <property type="match status" value="1"/>
</dbReference>
<dbReference type="Pfam" id="PF01578">
    <property type="entry name" value="Cytochrom_C_asm"/>
    <property type="match status" value="1"/>
</dbReference>
<evidence type="ECO:0000313" key="9">
    <source>
        <dbReference type="Proteomes" id="UP000315677"/>
    </source>
</evidence>
<dbReference type="Proteomes" id="UP000315677">
    <property type="component" value="Unassembled WGS sequence"/>
</dbReference>
<feature type="transmembrane region" description="Helical" evidence="6">
    <location>
        <begin position="106"/>
        <end position="122"/>
    </location>
</feature>
<protein>
    <submittedName>
        <fullName evidence="8">Cytochrome c-type biogenesis protein CcsB</fullName>
    </submittedName>
</protein>
<dbReference type="AlphaFoldDB" id="A0A543E1X5"/>
<proteinExistence type="predicted"/>
<reference evidence="8 9" key="1">
    <citation type="submission" date="2019-06" db="EMBL/GenBank/DDBJ databases">
        <title>Sequencing the genomes of 1000 actinobacteria strains.</title>
        <authorList>
            <person name="Klenk H.-P."/>
        </authorList>
    </citation>
    <scope>NUCLEOTIDE SEQUENCE [LARGE SCALE GENOMIC DNA]</scope>
    <source>
        <strain evidence="8 9">DSM 45301</strain>
    </source>
</reference>
<keyword evidence="4 6" id="KW-1133">Transmembrane helix</keyword>
<evidence type="ECO:0000256" key="2">
    <source>
        <dbReference type="ARBA" id="ARBA00022692"/>
    </source>
</evidence>
<feature type="transmembrane region" description="Helical" evidence="6">
    <location>
        <begin position="279"/>
        <end position="303"/>
    </location>
</feature>
<dbReference type="InterPro" id="IPR002541">
    <property type="entry name" value="Cyt_c_assembly"/>
</dbReference>
<dbReference type="GO" id="GO:0020037">
    <property type="term" value="F:heme binding"/>
    <property type="evidence" value="ECO:0007669"/>
    <property type="project" value="InterPro"/>
</dbReference>
<feature type="transmembrane region" description="Helical" evidence="6">
    <location>
        <begin position="72"/>
        <end position="94"/>
    </location>
</feature>
<evidence type="ECO:0000256" key="4">
    <source>
        <dbReference type="ARBA" id="ARBA00022989"/>
    </source>
</evidence>
<sequence length="310" mass="33165">MLAELAVYSDRLFVAAAAIYAFAMLLHAVEYAAGRAKASVLVGAGGPQAEPDTGAEPTQAPRRSRAERFGRMGVALVVLGALLHAASIVLRGVAAERWPMGNMYEYISVICLAAVVTWLVVLRRAPASRPAGPFVLLPVLILMLLADSVLYAPAGPVVPPLRSYWMSIHVTTISISSGLLLVSGVVSMLYLLRLTSALPAVTSALPSADALDRLAYRVTIVAFPLFTFAIITGAIWAEAAWGRFWGWDPKETVAFVSWVIYAAYLHARATAGWRTGRAAWVNVAGFATMIFNLFFINMVVAGLHSYAGVG</sequence>
<evidence type="ECO:0000313" key="8">
    <source>
        <dbReference type="EMBL" id="TQM15580.1"/>
    </source>
</evidence>
<keyword evidence="2 6" id="KW-0812">Transmembrane</keyword>
<dbReference type="PANTHER" id="PTHR30071">
    <property type="entry name" value="HEME EXPORTER PROTEIN C"/>
    <property type="match status" value="1"/>
</dbReference>
<name>A0A543E1X5_9PSEU</name>
<dbReference type="RefSeq" id="WP_425467990.1">
    <property type="nucleotide sequence ID" value="NZ_VFPA01000001.1"/>
</dbReference>
<dbReference type="GO" id="GO:0005886">
    <property type="term" value="C:plasma membrane"/>
    <property type="evidence" value="ECO:0007669"/>
    <property type="project" value="TreeGrafter"/>
</dbReference>
<dbReference type="InterPro" id="IPR017562">
    <property type="entry name" value="Cyt_c_biogenesis_CcsA"/>
</dbReference>
<keyword evidence="9" id="KW-1185">Reference proteome</keyword>
<evidence type="ECO:0000256" key="5">
    <source>
        <dbReference type="ARBA" id="ARBA00023136"/>
    </source>
</evidence>
<dbReference type="NCBIfam" id="TIGR03144">
    <property type="entry name" value="cytochr_II_ccsB"/>
    <property type="match status" value="1"/>
</dbReference>
<dbReference type="EMBL" id="VFPA01000001">
    <property type="protein sequence ID" value="TQM15580.1"/>
    <property type="molecule type" value="Genomic_DNA"/>
</dbReference>
<evidence type="ECO:0000259" key="7">
    <source>
        <dbReference type="Pfam" id="PF01578"/>
    </source>
</evidence>
<accession>A0A543E1X5</accession>
<gene>
    <name evidence="8" type="ORF">FB558_2370</name>
</gene>
<evidence type="ECO:0000256" key="1">
    <source>
        <dbReference type="ARBA" id="ARBA00004141"/>
    </source>
</evidence>
<organism evidence="8 9">
    <name type="scientific">Pseudonocardia kunmingensis</name>
    <dbReference type="NCBI Taxonomy" id="630975"/>
    <lineage>
        <taxon>Bacteria</taxon>
        <taxon>Bacillati</taxon>
        <taxon>Actinomycetota</taxon>
        <taxon>Actinomycetes</taxon>
        <taxon>Pseudonocardiales</taxon>
        <taxon>Pseudonocardiaceae</taxon>
        <taxon>Pseudonocardia</taxon>
    </lineage>
</organism>
<dbReference type="InterPro" id="IPR045062">
    <property type="entry name" value="Cyt_c_biogenesis_CcsA/CcmC"/>
</dbReference>
<keyword evidence="5 6" id="KW-0472">Membrane</keyword>
<evidence type="ECO:0000256" key="3">
    <source>
        <dbReference type="ARBA" id="ARBA00022748"/>
    </source>
</evidence>
<feature type="transmembrane region" description="Helical" evidence="6">
    <location>
        <begin position="164"/>
        <end position="193"/>
    </location>
</feature>
<feature type="transmembrane region" description="Helical" evidence="6">
    <location>
        <begin position="249"/>
        <end position="267"/>
    </location>
</feature>
<feature type="transmembrane region" description="Helical" evidence="6">
    <location>
        <begin position="214"/>
        <end position="237"/>
    </location>
</feature>
<dbReference type="GO" id="GO:0017004">
    <property type="term" value="P:cytochrome complex assembly"/>
    <property type="evidence" value="ECO:0007669"/>
    <property type="project" value="UniProtKB-KW"/>
</dbReference>
<comment type="subcellular location">
    <subcellularLocation>
        <location evidence="1">Membrane</location>
        <topology evidence="1">Multi-pass membrane protein</topology>
    </subcellularLocation>
</comment>
<feature type="domain" description="Cytochrome c assembly protein" evidence="7">
    <location>
        <begin position="101"/>
        <end position="304"/>
    </location>
</feature>